<feature type="transmembrane region" description="Helical" evidence="1">
    <location>
        <begin position="181"/>
        <end position="199"/>
    </location>
</feature>
<keyword evidence="3" id="KW-1185">Reference proteome</keyword>
<evidence type="ECO:0000313" key="3">
    <source>
        <dbReference type="Proteomes" id="UP001596407"/>
    </source>
</evidence>
<dbReference type="GeneID" id="79303703"/>
<gene>
    <name evidence="2" type="ORF">ACFQJ6_06070</name>
</gene>
<organism evidence="2 3">
    <name type="scientific">Halorussus caseinilyticus</name>
    <dbReference type="NCBI Taxonomy" id="3034025"/>
    <lineage>
        <taxon>Archaea</taxon>
        <taxon>Methanobacteriati</taxon>
        <taxon>Methanobacteriota</taxon>
        <taxon>Stenosarchaea group</taxon>
        <taxon>Halobacteria</taxon>
        <taxon>Halobacteriales</taxon>
        <taxon>Haladaptataceae</taxon>
        <taxon>Halorussus</taxon>
    </lineage>
</organism>
<proteinExistence type="predicted"/>
<accession>A0ABD5WHS9</accession>
<evidence type="ECO:0000313" key="2">
    <source>
        <dbReference type="EMBL" id="MFC7079773.1"/>
    </source>
</evidence>
<keyword evidence="1" id="KW-0812">Transmembrane</keyword>
<dbReference type="RefSeq" id="WP_276279142.1">
    <property type="nucleotide sequence ID" value="NZ_CP119809.1"/>
</dbReference>
<dbReference type="Gene3D" id="1.20.144.10">
    <property type="entry name" value="Phosphatidic acid phosphatase type 2/haloperoxidase"/>
    <property type="match status" value="1"/>
</dbReference>
<name>A0ABD5WHS9_9EURY</name>
<feature type="transmembrane region" description="Helical" evidence="1">
    <location>
        <begin position="155"/>
        <end position="174"/>
    </location>
</feature>
<feature type="transmembrane region" description="Helical" evidence="1">
    <location>
        <begin position="114"/>
        <end position="135"/>
    </location>
</feature>
<dbReference type="EMBL" id="JBHSZH010000005">
    <property type="protein sequence ID" value="MFC7079773.1"/>
    <property type="molecule type" value="Genomic_DNA"/>
</dbReference>
<feature type="transmembrane region" description="Helical" evidence="1">
    <location>
        <begin position="49"/>
        <end position="67"/>
    </location>
</feature>
<dbReference type="Proteomes" id="UP001596407">
    <property type="component" value="Unassembled WGS sequence"/>
</dbReference>
<reference evidence="2 3" key="1">
    <citation type="journal article" date="2019" name="Int. J. Syst. Evol. Microbiol.">
        <title>The Global Catalogue of Microorganisms (GCM) 10K type strain sequencing project: providing services to taxonomists for standard genome sequencing and annotation.</title>
        <authorList>
            <consortium name="The Broad Institute Genomics Platform"/>
            <consortium name="The Broad Institute Genome Sequencing Center for Infectious Disease"/>
            <person name="Wu L."/>
            <person name="Ma J."/>
        </authorList>
    </citation>
    <scope>NUCLEOTIDE SEQUENCE [LARGE SCALE GENOMIC DNA]</scope>
    <source>
        <strain evidence="2 3">DT72</strain>
    </source>
</reference>
<keyword evidence="1" id="KW-1133">Transmembrane helix</keyword>
<feature type="transmembrane region" description="Helical" evidence="1">
    <location>
        <begin position="79"/>
        <end position="102"/>
    </location>
</feature>
<feature type="transmembrane region" description="Helical" evidence="1">
    <location>
        <begin position="12"/>
        <end position="29"/>
    </location>
</feature>
<evidence type="ECO:0000256" key="1">
    <source>
        <dbReference type="SAM" id="Phobius"/>
    </source>
</evidence>
<protein>
    <submittedName>
        <fullName evidence="2">Phosphoesterase</fullName>
    </submittedName>
</protein>
<keyword evidence="1" id="KW-0472">Membrane</keyword>
<dbReference type="AlphaFoldDB" id="A0ABD5WHS9"/>
<comment type="caution">
    <text evidence="2">The sequence shown here is derived from an EMBL/GenBank/DDBJ whole genome shotgun (WGS) entry which is preliminary data.</text>
</comment>
<sequence length="212" mass="22971">MSALDAAMRVYPYVFHPAVMVGAGVLVLIRHEWARRDADRSALVRRLGAFLGAGVLSFVPTLVYAAVTGQSLGQVTKGNVWQVDALVAGGVLFTAGVTWLLWHRYDWGPLVPGYAEALAAATIPYAALSPFWNFSGHVTMAVMPTLYLTLVDRKFWPTLLIPVVMVPNRVYLGAHDWAQSVGAFLVVAAVVVGVFWFQTGGELRAEPDSVVS</sequence>